<comment type="caution">
    <text evidence="8">The sequence shown here is derived from an EMBL/GenBank/DDBJ whole genome shotgun (WGS) entry which is preliminary data.</text>
</comment>
<evidence type="ECO:0000313" key="8">
    <source>
        <dbReference type="EMBL" id="HFN01611.1"/>
    </source>
</evidence>
<keyword evidence="5 8" id="KW-0378">Hydrolase</keyword>
<dbReference type="Pfam" id="PF13242">
    <property type="entry name" value="Hydrolase_like"/>
    <property type="match status" value="1"/>
</dbReference>
<dbReference type="Gene3D" id="3.40.50.1000">
    <property type="entry name" value="HAD superfamily/HAD-like"/>
    <property type="match status" value="1"/>
</dbReference>
<keyword evidence="3" id="KW-0963">Cytoplasm</keyword>
<dbReference type="InterPro" id="IPR004446">
    <property type="entry name" value="Heptose_bisP_phosphatase"/>
</dbReference>
<evidence type="ECO:0000256" key="2">
    <source>
        <dbReference type="ARBA" id="ARBA00005628"/>
    </source>
</evidence>
<dbReference type="EMBL" id="DSRU01000428">
    <property type="protein sequence ID" value="HFN01611.1"/>
    <property type="molecule type" value="Genomic_DNA"/>
</dbReference>
<keyword evidence="4" id="KW-0479">Metal-binding</keyword>
<dbReference type="InterPro" id="IPR006543">
    <property type="entry name" value="Histidinol-phos"/>
</dbReference>
<reference evidence="8" key="1">
    <citation type="journal article" date="2020" name="mSystems">
        <title>Genome- and Community-Level Interaction Insights into Carbon Utilization and Element Cycling Functions of Hydrothermarchaeota in Hydrothermal Sediment.</title>
        <authorList>
            <person name="Zhou Z."/>
            <person name="Liu Y."/>
            <person name="Xu W."/>
            <person name="Pan J."/>
            <person name="Luo Z.H."/>
            <person name="Li M."/>
        </authorList>
    </citation>
    <scope>NUCLEOTIDE SEQUENCE [LARGE SCALE GENOMIC DNA]</scope>
    <source>
        <strain evidence="8">SpSt-418</strain>
    </source>
</reference>
<dbReference type="GO" id="GO:0005737">
    <property type="term" value="C:cytoplasm"/>
    <property type="evidence" value="ECO:0007669"/>
    <property type="project" value="UniProtKB-SubCell"/>
</dbReference>
<proteinExistence type="inferred from homology"/>
<dbReference type="AlphaFoldDB" id="A0A7C3KJ29"/>
<name>A0A7C3KJ29_9CYAN</name>
<protein>
    <recommendedName>
        <fullName evidence="7">D,D-heptose 1,7-bisphosphate phosphatase</fullName>
    </recommendedName>
</protein>
<evidence type="ECO:0000256" key="5">
    <source>
        <dbReference type="ARBA" id="ARBA00022801"/>
    </source>
</evidence>
<evidence type="ECO:0000256" key="7">
    <source>
        <dbReference type="ARBA" id="ARBA00031828"/>
    </source>
</evidence>
<gene>
    <name evidence="8" type="ORF">ENR64_28500</name>
</gene>
<dbReference type="SUPFAM" id="SSF56784">
    <property type="entry name" value="HAD-like"/>
    <property type="match status" value="1"/>
</dbReference>
<comment type="subcellular location">
    <subcellularLocation>
        <location evidence="1">Cytoplasm</location>
    </subcellularLocation>
</comment>
<organism evidence="8">
    <name type="scientific">Oscillatoriales cyanobacterium SpSt-418</name>
    <dbReference type="NCBI Taxonomy" id="2282169"/>
    <lineage>
        <taxon>Bacteria</taxon>
        <taxon>Bacillati</taxon>
        <taxon>Cyanobacteriota</taxon>
        <taxon>Cyanophyceae</taxon>
        <taxon>Oscillatoriophycideae</taxon>
        <taxon>Oscillatoriales</taxon>
    </lineage>
</organism>
<dbReference type="PANTHER" id="PTHR42891">
    <property type="entry name" value="D-GLYCERO-BETA-D-MANNO-HEPTOSE-1,7-BISPHOSPHATE 7-PHOSPHATASE"/>
    <property type="match status" value="1"/>
</dbReference>
<dbReference type="GO" id="GO:0016791">
    <property type="term" value="F:phosphatase activity"/>
    <property type="evidence" value="ECO:0007669"/>
    <property type="project" value="InterPro"/>
</dbReference>
<dbReference type="GO" id="GO:0005975">
    <property type="term" value="P:carbohydrate metabolic process"/>
    <property type="evidence" value="ECO:0007669"/>
    <property type="project" value="InterPro"/>
</dbReference>
<dbReference type="GO" id="GO:0046872">
    <property type="term" value="F:metal ion binding"/>
    <property type="evidence" value="ECO:0007669"/>
    <property type="project" value="UniProtKB-KW"/>
</dbReference>
<keyword evidence="6" id="KW-0119">Carbohydrate metabolism</keyword>
<accession>A0A7C3KJ29</accession>
<sequence>MKQKAVFLDKDGTLIENVPYNVDPAKIVLTHRAIAALQLLHQAGYQLFIISNQSGVARGLFPESALVAVEEYLRSLLKAAHIPLAGFYYCPHHPDGVVAPYALQCGCRKPQPGLITQAAHEHEIDLSRSWFVGDILHDIEAGRLAGCRTILLDNGNETEWQLSYNRLPHHTVTNLYAAAQIITTLDRQEPAEVRPKAFVNPTPELINCCD</sequence>
<evidence type="ECO:0000256" key="4">
    <source>
        <dbReference type="ARBA" id="ARBA00022723"/>
    </source>
</evidence>
<dbReference type="InterPro" id="IPR023214">
    <property type="entry name" value="HAD_sf"/>
</dbReference>
<dbReference type="NCBIfam" id="TIGR01662">
    <property type="entry name" value="HAD-SF-IIIA"/>
    <property type="match status" value="1"/>
</dbReference>
<comment type="similarity">
    <text evidence="2">Belongs to the GmhB family.</text>
</comment>
<evidence type="ECO:0000256" key="3">
    <source>
        <dbReference type="ARBA" id="ARBA00022490"/>
    </source>
</evidence>
<dbReference type="PANTHER" id="PTHR42891:SF1">
    <property type="entry name" value="D-GLYCERO-BETA-D-MANNO-HEPTOSE-1,7-BISPHOSPHATE 7-PHOSPHATASE"/>
    <property type="match status" value="1"/>
</dbReference>
<dbReference type="NCBIfam" id="TIGR01656">
    <property type="entry name" value="Histidinol-ppas"/>
    <property type="match status" value="1"/>
</dbReference>
<evidence type="ECO:0000256" key="6">
    <source>
        <dbReference type="ARBA" id="ARBA00023277"/>
    </source>
</evidence>
<evidence type="ECO:0000256" key="1">
    <source>
        <dbReference type="ARBA" id="ARBA00004496"/>
    </source>
</evidence>
<dbReference type="InterPro" id="IPR006549">
    <property type="entry name" value="HAD-SF_hydro_IIIA"/>
</dbReference>
<dbReference type="InterPro" id="IPR036412">
    <property type="entry name" value="HAD-like_sf"/>
</dbReference>
<dbReference type="CDD" id="cd07503">
    <property type="entry name" value="HAD_HisB-N"/>
    <property type="match status" value="1"/>
</dbReference>